<proteinExistence type="inferred from homology"/>
<keyword evidence="10" id="KW-0325">Glycoprotein</keyword>
<evidence type="ECO:0000256" key="8">
    <source>
        <dbReference type="ARBA" id="ARBA00023157"/>
    </source>
</evidence>
<dbReference type="EMBL" id="JAFNEN010000304">
    <property type="protein sequence ID" value="KAG8186381.1"/>
    <property type="molecule type" value="Genomic_DNA"/>
</dbReference>
<dbReference type="GO" id="GO:0005737">
    <property type="term" value="C:cytoplasm"/>
    <property type="evidence" value="ECO:0007669"/>
    <property type="project" value="TreeGrafter"/>
</dbReference>
<sequence>MALSAGAKTILLVAIGLFMTFMGIFSFIMFPRILQWQVEENLVLSPEAEPYEYWKVVPVPIYARFYFFNITNTQDVLDYNVKPHLVEMGPYTFRETREKVNITWHPNGTVSYYQVKRWFFEPSLTTGSLDDLVTNVNVPLATAVNQGIRSGDSFFISGIDAILEHAKSTIFVTKRVRDLLFEGYKETILDTAKEIGIDVPYDKFGWFYPKNNSDDGEYTIYTGKSDFEKYGFVNLWKGNSLLSGRHAPCNQIAGTAGDMWPPFRNDKTQKLELFVADICSTLQLSYLNEVEVNEIEAYRYWLDESAFDNGKYEQKNSCFCDDSCMPAGALDIETCQHGAPAIVSFPHFLNADSVYGDKMDGLNPDPEKHRFIIDLEPKLGIPINVDARLQINVAIPNCDEIENLDLPDEKIYYPIFWFSESASINLETAEKLKFVTKMLPQYVSIGCFLSVACGIIILVLAMHRAIRRLRKKPKKQMVYSAVRVVSQNEFLKGLDSS</sequence>
<evidence type="ECO:0000256" key="2">
    <source>
        <dbReference type="ARBA" id="ARBA00004651"/>
    </source>
</evidence>
<gene>
    <name evidence="14" type="ORF">JTE90_026799</name>
</gene>
<comment type="subcellular location">
    <subcellularLocation>
        <location evidence="2">Cell membrane</location>
        <topology evidence="2">Multi-pass membrane protein</topology>
    </subcellularLocation>
    <subcellularLocation>
        <location evidence="1">Membrane</location>
        <location evidence="1">Caveola</location>
        <topology evidence="1">Multi-pass membrane protein</topology>
    </subcellularLocation>
</comment>
<comment type="caution">
    <text evidence="14">The sequence shown here is derived from an EMBL/GenBank/DDBJ whole genome shotgun (WGS) entry which is preliminary data.</text>
</comment>
<evidence type="ECO:0000256" key="13">
    <source>
        <dbReference type="SAM" id="Phobius"/>
    </source>
</evidence>
<keyword evidence="15" id="KW-1185">Reference proteome</keyword>
<reference evidence="14 15" key="1">
    <citation type="journal article" date="2022" name="Nat. Ecol. Evol.">
        <title>A masculinizing supergene underlies an exaggerated male reproductive morph in a spider.</title>
        <authorList>
            <person name="Hendrickx F."/>
            <person name="De Corte Z."/>
            <person name="Sonet G."/>
            <person name="Van Belleghem S.M."/>
            <person name="Kostlbacher S."/>
            <person name="Vangestel C."/>
        </authorList>
    </citation>
    <scope>NUCLEOTIDE SEQUENCE [LARGE SCALE GENOMIC DNA]</scope>
    <source>
        <strain evidence="14">W744_W776</strain>
    </source>
</reference>
<evidence type="ECO:0000256" key="6">
    <source>
        <dbReference type="ARBA" id="ARBA00022989"/>
    </source>
</evidence>
<comment type="similarity">
    <text evidence="3">Belongs to the CD36 family.</text>
</comment>
<evidence type="ECO:0000256" key="12">
    <source>
        <dbReference type="ARBA" id="ARBA00042244"/>
    </source>
</evidence>
<evidence type="ECO:0000313" key="15">
    <source>
        <dbReference type="Proteomes" id="UP000827092"/>
    </source>
</evidence>
<evidence type="ECO:0000256" key="10">
    <source>
        <dbReference type="ARBA" id="ARBA00023180"/>
    </source>
</evidence>
<keyword evidence="7 13" id="KW-0472">Membrane</keyword>
<keyword evidence="5 13" id="KW-0812">Transmembrane</keyword>
<dbReference type="PANTHER" id="PTHR11923">
    <property type="entry name" value="SCAVENGER RECEPTOR CLASS B TYPE-1 SR-B1"/>
    <property type="match status" value="1"/>
</dbReference>
<keyword evidence="9" id="KW-0675">Receptor</keyword>
<dbReference type="InterPro" id="IPR002159">
    <property type="entry name" value="CD36_fam"/>
</dbReference>
<dbReference type="PANTHER" id="PTHR11923:SF110">
    <property type="entry name" value="SCAVENGER RECEPTOR CLASS B MEMBER 1"/>
    <property type="match status" value="1"/>
</dbReference>
<protein>
    <recommendedName>
        <fullName evidence="11">Scavenger receptor class B member 1</fullName>
    </recommendedName>
    <alternativeName>
        <fullName evidence="12">SR-BI</fullName>
    </alternativeName>
</protein>
<keyword evidence="8" id="KW-1015">Disulfide bond</keyword>
<dbReference type="Pfam" id="PF01130">
    <property type="entry name" value="CD36"/>
    <property type="match status" value="1"/>
</dbReference>
<evidence type="ECO:0000256" key="5">
    <source>
        <dbReference type="ARBA" id="ARBA00022692"/>
    </source>
</evidence>
<accession>A0AAV6UQ16</accession>
<dbReference type="PRINTS" id="PR01609">
    <property type="entry name" value="CD36FAMILY"/>
</dbReference>
<dbReference type="GO" id="GO:0005901">
    <property type="term" value="C:caveola"/>
    <property type="evidence" value="ECO:0007669"/>
    <property type="project" value="UniProtKB-SubCell"/>
</dbReference>
<evidence type="ECO:0000256" key="3">
    <source>
        <dbReference type="ARBA" id="ARBA00010532"/>
    </source>
</evidence>
<dbReference type="GO" id="GO:0005044">
    <property type="term" value="F:scavenger receptor activity"/>
    <property type="evidence" value="ECO:0007669"/>
    <property type="project" value="TreeGrafter"/>
</dbReference>
<evidence type="ECO:0000256" key="4">
    <source>
        <dbReference type="ARBA" id="ARBA00022475"/>
    </source>
</evidence>
<name>A0AAV6UQ16_9ARAC</name>
<feature type="transmembrane region" description="Helical" evidence="13">
    <location>
        <begin position="442"/>
        <end position="462"/>
    </location>
</feature>
<keyword evidence="6 13" id="KW-1133">Transmembrane helix</keyword>
<evidence type="ECO:0000256" key="11">
    <source>
        <dbReference type="ARBA" id="ARBA00040821"/>
    </source>
</evidence>
<organism evidence="14 15">
    <name type="scientific">Oedothorax gibbosus</name>
    <dbReference type="NCBI Taxonomy" id="931172"/>
    <lineage>
        <taxon>Eukaryota</taxon>
        <taxon>Metazoa</taxon>
        <taxon>Ecdysozoa</taxon>
        <taxon>Arthropoda</taxon>
        <taxon>Chelicerata</taxon>
        <taxon>Arachnida</taxon>
        <taxon>Araneae</taxon>
        <taxon>Araneomorphae</taxon>
        <taxon>Entelegynae</taxon>
        <taxon>Araneoidea</taxon>
        <taxon>Linyphiidae</taxon>
        <taxon>Erigoninae</taxon>
        <taxon>Oedothorax</taxon>
    </lineage>
</organism>
<dbReference type="Proteomes" id="UP000827092">
    <property type="component" value="Unassembled WGS sequence"/>
</dbReference>
<evidence type="ECO:0000256" key="7">
    <source>
        <dbReference type="ARBA" id="ARBA00023136"/>
    </source>
</evidence>
<evidence type="ECO:0000313" key="14">
    <source>
        <dbReference type="EMBL" id="KAG8186381.1"/>
    </source>
</evidence>
<feature type="transmembrane region" description="Helical" evidence="13">
    <location>
        <begin position="9"/>
        <end position="30"/>
    </location>
</feature>
<evidence type="ECO:0000256" key="9">
    <source>
        <dbReference type="ARBA" id="ARBA00023170"/>
    </source>
</evidence>
<dbReference type="AlphaFoldDB" id="A0AAV6UQ16"/>
<keyword evidence="4" id="KW-1003">Cell membrane</keyword>
<evidence type="ECO:0000256" key="1">
    <source>
        <dbReference type="ARBA" id="ARBA00004189"/>
    </source>
</evidence>